<comment type="caution">
    <text evidence="3">The sequence shown here is derived from an EMBL/GenBank/DDBJ whole genome shotgun (WGS) entry which is preliminary data.</text>
</comment>
<dbReference type="InterPro" id="IPR011009">
    <property type="entry name" value="Kinase-like_dom_sf"/>
</dbReference>
<dbReference type="VEuPathDB" id="FungiDB:CC1G_13086"/>
<feature type="domain" description="Fungal-type protein kinase" evidence="2">
    <location>
        <begin position="175"/>
        <end position="526"/>
    </location>
</feature>
<dbReference type="HOGENOM" id="CLU_011606_0_0_1"/>
<dbReference type="Pfam" id="PF17667">
    <property type="entry name" value="Pkinase_fungal"/>
    <property type="match status" value="2"/>
</dbReference>
<gene>
    <name evidence="3" type="ORF">CC1G_13086</name>
</gene>
<dbReference type="EMBL" id="AACS02000011">
    <property type="protein sequence ID" value="EAU82133.2"/>
    <property type="molecule type" value="Genomic_DNA"/>
</dbReference>
<dbReference type="RefSeq" id="XP_001839685.2">
    <property type="nucleotide sequence ID" value="XM_001839633.2"/>
</dbReference>
<organism evidence="3 4">
    <name type="scientific">Coprinopsis cinerea (strain Okayama-7 / 130 / ATCC MYA-4618 / FGSC 9003)</name>
    <name type="common">Inky cap fungus</name>
    <name type="synonym">Hormographiella aspergillata</name>
    <dbReference type="NCBI Taxonomy" id="240176"/>
    <lineage>
        <taxon>Eukaryota</taxon>
        <taxon>Fungi</taxon>
        <taxon>Dikarya</taxon>
        <taxon>Basidiomycota</taxon>
        <taxon>Agaricomycotina</taxon>
        <taxon>Agaricomycetes</taxon>
        <taxon>Agaricomycetidae</taxon>
        <taxon>Agaricales</taxon>
        <taxon>Agaricineae</taxon>
        <taxon>Psathyrellaceae</taxon>
        <taxon>Coprinopsis</taxon>
    </lineage>
</organism>
<protein>
    <submittedName>
        <fullName evidence="3">Other/FunK1 protein kinase</fullName>
    </submittedName>
</protein>
<keyword evidence="3" id="KW-0418">Kinase</keyword>
<evidence type="ECO:0000259" key="2">
    <source>
        <dbReference type="Pfam" id="PF17667"/>
    </source>
</evidence>
<dbReference type="PANTHER" id="PTHR38248:SF2">
    <property type="entry name" value="FUNK1 11"/>
    <property type="match status" value="1"/>
</dbReference>
<feature type="domain" description="Fungal-type protein kinase" evidence="2">
    <location>
        <begin position="658"/>
        <end position="693"/>
    </location>
</feature>
<dbReference type="PANTHER" id="PTHR38248">
    <property type="entry name" value="FUNK1 6"/>
    <property type="match status" value="1"/>
</dbReference>
<keyword evidence="4" id="KW-1185">Reference proteome</keyword>
<dbReference type="InParanoid" id="A8P930"/>
<dbReference type="GeneID" id="6016304"/>
<evidence type="ECO:0000313" key="3">
    <source>
        <dbReference type="EMBL" id="EAU82133.2"/>
    </source>
</evidence>
<evidence type="ECO:0000313" key="4">
    <source>
        <dbReference type="Proteomes" id="UP000001861"/>
    </source>
</evidence>
<feature type="compositionally biased region" description="Polar residues" evidence="1">
    <location>
        <begin position="412"/>
        <end position="422"/>
    </location>
</feature>
<dbReference type="KEGG" id="cci:CC1G_13086"/>
<dbReference type="STRING" id="240176.A8P930"/>
<dbReference type="AlphaFoldDB" id="A8P930"/>
<reference evidence="3 4" key="1">
    <citation type="journal article" date="2010" name="Proc. Natl. Acad. Sci. U.S.A.">
        <title>Insights into evolution of multicellular fungi from the assembled chromosomes of the mushroom Coprinopsis cinerea (Coprinus cinereus).</title>
        <authorList>
            <person name="Stajich J.E."/>
            <person name="Wilke S.K."/>
            <person name="Ahren D."/>
            <person name="Au C.H."/>
            <person name="Birren B.W."/>
            <person name="Borodovsky M."/>
            <person name="Burns C."/>
            <person name="Canback B."/>
            <person name="Casselton L.A."/>
            <person name="Cheng C.K."/>
            <person name="Deng J."/>
            <person name="Dietrich F.S."/>
            <person name="Fargo D.C."/>
            <person name="Farman M.L."/>
            <person name="Gathman A.C."/>
            <person name="Goldberg J."/>
            <person name="Guigo R."/>
            <person name="Hoegger P.J."/>
            <person name="Hooker J.B."/>
            <person name="Huggins A."/>
            <person name="James T.Y."/>
            <person name="Kamada T."/>
            <person name="Kilaru S."/>
            <person name="Kodira C."/>
            <person name="Kues U."/>
            <person name="Kupfer D."/>
            <person name="Kwan H.S."/>
            <person name="Lomsadze A."/>
            <person name="Li W."/>
            <person name="Lilly W.W."/>
            <person name="Ma L.J."/>
            <person name="Mackey A.J."/>
            <person name="Manning G."/>
            <person name="Martin F."/>
            <person name="Muraguchi H."/>
            <person name="Natvig D.O."/>
            <person name="Palmerini H."/>
            <person name="Ramesh M.A."/>
            <person name="Rehmeyer C.J."/>
            <person name="Roe B.A."/>
            <person name="Shenoy N."/>
            <person name="Stanke M."/>
            <person name="Ter-Hovhannisyan V."/>
            <person name="Tunlid A."/>
            <person name="Velagapudi R."/>
            <person name="Vision T.J."/>
            <person name="Zeng Q."/>
            <person name="Zolan M.E."/>
            <person name="Pukkila P.J."/>
        </authorList>
    </citation>
    <scope>NUCLEOTIDE SEQUENCE [LARGE SCALE GENOMIC DNA]</scope>
    <source>
        <strain evidence="4">Okayama-7 / 130 / ATCC MYA-4618 / FGSC 9003</strain>
    </source>
</reference>
<dbReference type="SUPFAM" id="SSF56112">
    <property type="entry name" value="Protein kinase-like (PK-like)"/>
    <property type="match status" value="1"/>
</dbReference>
<dbReference type="InterPro" id="IPR040976">
    <property type="entry name" value="Pkinase_fungal"/>
</dbReference>
<proteinExistence type="predicted"/>
<dbReference type="eggNOG" id="ENOG502SJR2">
    <property type="taxonomic scope" value="Eukaryota"/>
</dbReference>
<dbReference type="OrthoDB" id="312874at2759"/>
<feature type="region of interest" description="Disordered" evidence="1">
    <location>
        <begin position="412"/>
        <end position="443"/>
    </location>
</feature>
<feature type="compositionally biased region" description="Basic and acidic residues" evidence="1">
    <location>
        <begin position="423"/>
        <end position="434"/>
    </location>
</feature>
<dbReference type="GO" id="GO:0016301">
    <property type="term" value="F:kinase activity"/>
    <property type="evidence" value="ECO:0007669"/>
    <property type="project" value="UniProtKB-KW"/>
</dbReference>
<accession>A8P930</accession>
<name>A8P930_COPC7</name>
<feature type="region of interest" description="Disordered" evidence="1">
    <location>
        <begin position="858"/>
        <end position="907"/>
    </location>
</feature>
<sequence length="907" mass="102240">MCMTVSTAATVANDVEKDVKKDLEHNVRVCELQEFVNRLFPVNRDKLTDIVDELKRSRLLSDSGWTGLPEQPGGAEIHYYEPYTEILEAITSAALRCGSEDEDHVPSIWLDRHGSPPQSNIENASKLRPDLSNLILDPGIDTKKQLADCLKEACGEEASGNDDARASKRAKTQGESKSAQSLVVSWLRTRGVAEIKAKHEEIGKTAVQLGTYLRQMLREQHDRRFVFGFIFFHRSLSIWYCDRSGLLGANRVINIDRDQALFIQVMASFASMGAERLGFDPNMKMVVPGCPPSFSYALPFDRIPKQRHKLHWQITIDGVTYQTVEILSVARSEIMCGRATLVWRAVRLDELESSEPELVIIKQSWRPHMGGLSELEVYQLLGDFGGRAATCSGEDVPGSHTADHLRRGLESKASTLDDSQTTEVHDLPPDEHLLHKAQPQVGKGADKYMPRVQHRMIIRLNGLPIKMFGSVCELLGVVIDVLKDYEYAYYEKGVCHRDISMGNIVIEVVKRLGRLIDFDHAKTLPGYTPKRVSSLRNEFAEHMAELHRFREWNKLPRLSDNLALLLLYLAKTDASKDSLDDWNNPMISANQAQGLAYRMTRGLQLENIEGEIKISHILPSLGDDVGTSASATVLLKKLISVLQPYLPPNFTERRQIHTFVTGTVPFMAHDLNIRDIVHTARHDMESILWILVYLGITRDGVGGASRPQPHTMDGPSYEAASLRYWLFESTGGEMTHFETKKAFLDSLPAGLDQYVFRYFHEDLRLLKVVIIKWTDILRRARGGDLLCKYYTPMAFRQAAEEVKAGIHRAMDNLDAGDLSDEDLRLIQSALERHNATVETQKLHMDNLLRAGIELVRSATAEHARDEEEENDATTPTNERPKVFDMSPCGKLDERTAGRTPKFQQGGR</sequence>
<evidence type="ECO:0000256" key="1">
    <source>
        <dbReference type="SAM" id="MobiDB-lite"/>
    </source>
</evidence>
<keyword evidence="3" id="KW-0808">Transferase</keyword>
<dbReference type="OMA" id="MWRIAGS"/>
<dbReference type="Proteomes" id="UP000001861">
    <property type="component" value="Unassembled WGS sequence"/>
</dbReference>